<gene>
    <name evidence="2" type="primary">mpg</name>
</gene>
<dbReference type="PIR" id="H83826">
    <property type="entry name" value="H83826"/>
</dbReference>
<name>Q9KD03_HALH5</name>
<dbReference type="KEGG" id="bha:BH1416"/>
<evidence type="ECO:0000259" key="1">
    <source>
        <dbReference type="Pfam" id="PF00483"/>
    </source>
</evidence>
<protein>
    <submittedName>
        <fullName evidence="2">Mannose-1-phosphate guanyltransferase</fullName>
    </submittedName>
</protein>
<dbReference type="OrthoDB" id="9801899at2"/>
<evidence type="ECO:0000313" key="3">
    <source>
        <dbReference type="Proteomes" id="UP000001258"/>
    </source>
</evidence>
<dbReference type="Gene3D" id="3.90.550.10">
    <property type="entry name" value="Spore Coat Polysaccharide Biosynthesis Protein SpsA, Chain A"/>
    <property type="match status" value="1"/>
</dbReference>
<dbReference type="EMBL" id="BA000004">
    <property type="protein sequence ID" value="BAB05135.1"/>
    <property type="molecule type" value="Genomic_DNA"/>
</dbReference>
<dbReference type="PANTHER" id="PTHR22572">
    <property type="entry name" value="SUGAR-1-PHOSPHATE GUANYL TRANSFERASE"/>
    <property type="match status" value="1"/>
</dbReference>
<reference evidence="2 3" key="1">
    <citation type="journal article" date="2000" name="Nucleic Acids Res.">
        <title>Complete genome sequence of the alkaliphilic bacterium Bacillus halodurans and genomic sequence comparison with Bacillus subtilis.</title>
        <authorList>
            <person name="Takami H."/>
            <person name="Nakasone K."/>
            <person name="Takaki Y."/>
            <person name="Maeno G."/>
            <person name="Sasaki R."/>
            <person name="Masui N."/>
            <person name="Fuji F."/>
            <person name="Hirama C."/>
            <person name="Nakamura Y."/>
            <person name="Ogasawara N."/>
            <person name="Kuhara S."/>
            <person name="Horikoshi K."/>
        </authorList>
    </citation>
    <scope>NUCLEOTIDE SEQUENCE [LARGE SCALE GENOMIC DNA]</scope>
    <source>
        <strain evidence="3">ATCC BAA-125 / DSM 18197 / FERM 7344 / JCM 9153 / C-125</strain>
    </source>
</reference>
<dbReference type="HOGENOM" id="CLU_029499_2_0_9"/>
<sequence length="249" mass="27484">MKGVILAGGRGTRLKPLTDQIPKPMLPIAGVPCLAHGLAHLAAHGIRDIVMLVHYLNHQMKAYFQDGSKYGMRITYVQEDAPLGTAGSLKAAERYLDEPFVVMSGDVLTTISIQEAIVFHKRQNSLMTMLTKRVKNGQNYGVVQTGPNHRVVAFREKPTEDKTREVLVNTGLYVMDPFVLSYIPKGSAVDLGKDVIPYLVDRKLDIFALEGGGYWRDIGSFHDYLQANNDVNSGSVPSFVGRPSLLSRD</sequence>
<keyword evidence="3" id="KW-1185">Reference proteome</keyword>
<proteinExistence type="predicted"/>
<dbReference type="eggNOG" id="COG1208">
    <property type="taxonomic scope" value="Bacteria"/>
</dbReference>
<dbReference type="AlphaFoldDB" id="Q9KD03"/>
<accession>Q9KD03</accession>
<keyword evidence="2" id="KW-0808">Transferase</keyword>
<dbReference type="GO" id="GO:0016740">
    <property type="term" value="F:transferase activity"/>
    <property type="evidence" value="ECO:0007669"/>
    <property type="project" value="UniProtKB-KW"/>
</dbReference>
<dbReference type="CDD" id="cd04181">
    <property type="entry name" value="NTP_transferase"/>
    <property type="match status" value="1"/>
</dbReference>
<evidence type="ECO:0000313" key="2">
    <source>
        <dbReference type="EMBL" id="BAB05135.1"/>
    </source>
</evidence>
<dbReference type="RefSeq" id="WP_010897581.1">
    <property type="nucleotide sequence ID" value="NC_002570.2"/>
</dbReference>
<dbReference type="Pfam" id="PF00483">
    <property type="entry name" value="NTP_transferase"/>
    <property type="match status" value="1"/>
</dbReference>
<dbReference type="SUPFAM" id="SSF53448">
    <property type="entry name" value="Nucleotide-diphospho-sugar transferases"/>
    <property type="match status" value="1"/>
</dbReference>
<dbReference type="InterPro" id="IPR005835">
    <property type="entry name" value="NTP_transferase_dom"/>
</dbReference>
<dbReference type="InterPro" id="IPR050486">
    <property type="entry name" value="Mannose-1P_guanyltransferase"/>
</dbReference>
<dbReference type="STRING" id="272558.gene:10727314"/>
<dbReference type="InterPro" id="IPR029044">
    <property type="entry name" value="Nucleotide-diphossugar_trans"/>
</dbReference>
<organism evidence="2 3">
    <name type="scientific">Halalkalibacterium halodurans (strain ATCC BAA-125 / DSM 18197 / FERM 7344 / JCM 9153 / C-125)</name>
    <name type="common">Bacillus halodurans</name>
    <dbReference type="NCBI Taxonomy" id="272558"/>
    <lineage>
        <taxon>Bacteria</taxon>
        <taxon>Bacillati</taxon>
        <taxon>Bacillota</taxon>
        <taxon>Bacilli</taxon>
        <taxon>Bacillales</taxon>
        <taxon>Bacillaceae</taxon>
        <taxon>Halalkalibacterium (ex Joshi et al. 2022)</taxon>
    </lineage>
</organism>
<feature type="domain" description="Nucleotidyl transferase" evidence="1">
    <location>
        <begin position="2"/>
        <end position="232"/>
    </location>
</feature>
<dbReference type="Proteomes" id="UP000001258">
    <property type="component" value="Chromosome"/>
</dbReference>